<organism evidence="1 2">
    <name type="scientific">Cymbomonas tetramitiformis</name>
    <dbReference type="NCBI Taxonomy" id="36881"/>
    <lineage>
        <taxon>Eukaryota</taxon>
        <taxon>Viridiplantae</taxon>
        <taxon>Chlorophyta</taxon>
        <taxon>Pyramimonadophyceae</taxon>
        <taxon>Pyramimonadales</taxon>
        <taxon>Pyramimonadaceae</taxon>
        <taxon>Cymbomonas</taxon>
    </lineage>
</organism>
<dbReference type="Proteomes" id="UP001190700">
    <property type="component" value="Unassembled WGS sequence"/>
</dbReference>
<accession>A0AAE0L377</accession>
<evidence type="ECO:0000313" key="1">
    <source>
        <dbReference type="EMBL" id="KAK3270496.1"/>
    </source>
</evidence>
<gene>
    <name evidence="1" type="ORF">CYMTET_21107</name>
</gene>
<protein>
    <submittedName>
        <fullName evidence="1">Uncharacterized protein</fullName>
    </submittedName>
</protein>
<sequence>MKGFEHMPALVAHRKACGSFHAKAAASESATGAMLAHRTEVLAADQGRHVFVSLKVNASSATGGDPTVSLVLEHSYHISVNINVIIQRSAFSCNIAEFSSVSFTIQDISKRSPLARLAARPSAPSTAESKPVLAPRQGGALKRKRYDNNEKANAIHFYDECVATAVVSPLGYAAKHCGIPIANLSAWANGVRDNAKVPWRDVIFKSAADSKLKSLTVTSKYEDSYARYPLMEAELAVEVRSRRARGRKVGPRFLSVRGKQLQKKHYPNDTKGFAAGQHWRVNYMRRMCFRRRKRTHKKSQSYASMGRFLFRNRFNVDQVPLPFVVGDFEHTVDEKGAKDVWIRQPGSGLEKRQATLQICIRAGKTPEGKNCWM</sequence>
<dbReference type="AlphaFoldDB" id="A0AAE0L377"/>
<evidence type="ECO:0000313" key="2">
    <source>
        <dbReference type="Proteomes" id="UP001190700"/>
    </source>
</evidence>
<dbReference type="EMBL" id="LGRX02010363">
    <property type="protein sequence ID" value="KAK3270496.1"/>
    <property type="molecule type" value="Genomic_DNA"/>
</dbReference>
<comment type="caution">
    <text evidence="1">The sequence shown here is derived from an EMBL/GenBank/DDBJ whole genome shotgun (WGS) entry which is preliminary data.</text>
</comment>
<proteinExistence type="predicted"/>
<keyword evidence="2" id="KW-1185">Reference proteome</keyword>
<reference evidence="1 2" key="1">
    <citation type="journal article" date="2015" name="Genome Biol. Evol.">
        <title>Comparative Genomics of a Bacterivorous Green Alga Reveals Evolutionary Causalities and Consequences of Phago-Mixotrophic Mode of Nutrition.</title>
        <authorList>
            <person name="Burns J.A."/>
            <person name="Paasch A."/>
            <person name="Narechania A."/>
            <person name="Kim E."/>
        </authorList>
    </citation>
    <scope>NUCLEOTIDE SEQUENCE [LARGE SCALE GENOMIC DNA]</scope>
    <source>
        <strain evidence="1 2">PLY_AMNH</strain>
    </source>
</reference>
<name>A0AAE0L377_9CHLO</name>